<dbReference type="PROSITE" id="PS51257">
    <property type="entry name" value="PROKAR_LIPOPROTEIN"/>
    <property type="match status" value="1"/>
</dbReference>
<evidence type="ECO:0000313" key="3">
    <source>
        <dbReference type="Proteomes" id="UP001595711"/>
    </source>
</evidence>
<proteinExistence type="predicted"/>
<keyword evidence="1" id="KW-0732">Signal</keyword>
<evidence type="ECO:0000313" key="2">
    <source>
        <dbReference type="EMBL" id="MFC3674494.1"/>
    </source>
</evidence>
<dbReference type="EMBL" id="JBHRYJ010000001">
    <property type="protein sequence ID" value="MFC3674494.1"/>
    <property type="molecule type" value="Genomic_DNA"/>
</dbReference>
<protein>
    <recommendedName>
        <fullName evidence="4">Lipoprotein</fullName>
    </recommendedName>
</protein>
<reference evidence="3" key="1">
    <citation type="journal article" date="2019" name="Int. J. Syst. Evol. Microbiol.">
        <title>The Global Catalogue of Microorganisms (GCM) 10K type strain sequencing project: providing services to taxonomists for standard genome sequencing and annotation.</title>
        <authorList>
            <consortium name="The Broad Institute Genomics Platform"/>
            <consortium name="The Broad Institute Genome Sequencing Center for Infectious Disease"/>
            <person name="Wu L."/>
            <person name="Ma J."/>
        </authorList>
    </citation>
    <scope>NUCLEOTIDE SEQUENCE [LARGE SCALE GENOMIC DNA]</scope>
    <source>
        <strain evidence="3">KCTC 42182</strain>
    </source>
</reference>
<dbReference type="RefSeq" id="WP_379721571.1">
    <property type="nucleotide sequence ID" value="NZ_JBHRYJ010000001.1"/>
</dbReference>
<feature type="signal peptide" evidence="1">
    <location>
        <begin position="1"/>
        <end position="23"/>
    </location>
</feature>
<evidence type="ECO:0000256" key="1">
    <source>
        <dbReference type="SAM" id="SignalP"/>
    </source>
</evidence>
<gene>
    <name evidence="2" type="ORF">ACFOOQ_03005</name>
</gene>
<name>A0ABV7VBJ0_9PROT</name>
<accession>A0ABV7VBJ0</accession>
<keyword evidence="3" id="KW-1185">Reference proteome</keyword>
<dbReference type="Proteomes" id="UP001595711">
    <property type="component" value="Unassembled WGS sequence"/>
</dbReference>
<organism evidence="2 3">
    <name type="scientific">Ferrovibrio xuzhouensis</name>
    <dbReference type="NCBI Taxonomy" id="1576914"/>
    <lineage>
        <taxon>Bacteria</taxon>
        <taxon>Pseudomonadati</taxon>
        <taxon>Pseudomonadota</taxon>
        <taxon>Alphaproteobacteria</taxon>
        <taxon>Rhodospirillales</taxon>
        <taxon>Rhodospirillaceae</taxon>
        <taxon>Ferrovibrio</taxon>
    </lineage>
</organism>
<sequence>MRQIALLALPLLLAACTSDLELAAERAPRELPGLTATQLKLCAGEPAAKNREGGNEIWSYFRETSSSATADSGLGSTPTNRGTTTFDYYRYCDATFTLRDGRVTAVALKGRTSTGRPTLEPCGAIVQSCLKLRGR</sequence>
<evidence type="ECO:0008006" key="4">
    <source>
        <dbReference type="Google" id="ProtNLM"/>
    </source>
</evidence>
<comment type="caution">
    <text evidence="2">The sequence shown here is derived from an EMBL/GenBank/DDBJ whole genome shotgun (WGS) entry which is preliminary data.</text>
</comment>
<feature type="chain" id="PRO_5046438045" description="Lipoprotein" evidence="1">
    <location>
        <begin position="24"/>
        <end position="135"/>
    </location>
</feature>